<keyword evidence="2" id="KW-1185">Reference proteome</keyword>
<organism evidence="1 2">
    <name type="scientific">Psychroserpens luteus</name>
    <dbReference type="NCBI Taxonomy" id="1434066"/>
    <lineage>
        <taxon>Bacteria</taxon>
        <taxon>Pseudomonadati</taxon>
        <taxon>Bacteroidota</taxon>
        <taxon>Flavobacteriia</taxon>
        <taxon>Flavobacteriales</taxon>
        <taxon>Flavobacteriaceae</taxon>
        <taxon>Psychroserpens</taxon>
    </lineage>
</organism>
<proteinExistence type="predicted"/>
<reference evidence="2" key="1">
    <citation type="journal article" date="2019" name="Int. J. Syst. Evol. Microbiol.">
        <title>The Global Catalogue of Microorganisms (GCM) 10K type strain sequencing project: providing services to taxonomists for standard genome sequencing and annotation.</title>
        <authorList>
            <consortium name="The Broad Institute Genomics Platform"/>
            <consortium name="The Broad Institute Genome Sequencing Center for Infectious Disease"/>
            <person name="Wu L."/>
            <person name="Ma J."/>
        </authorList>
    </citation>
    <scope>NUCLEOTIDE SEQUENCE [LARGE SCALE GENOMIC DNA]</scope>
    <source>
        <strain evidence="2">KCTC 32514</strain>
    </source>
</reference>
<dbReference type="Pfam" id="PF05013">
    <property type="entry name" value="FGase"/>
    <property type="match status" value="1"/>
</dbReference>
<dbReference type="RefSeq" id="WP_317175399.1">
    <property type="nucleotide sequence ID" value="NZ_JADILU010000007.1"/>
</dbReference>
<dbReference type="Proteomes" id="UP001597548">
    <property type="component" value="Unassembled WGS sequence"/>
</dbReference>
<dbReference type="InterPro" id="IPR007709">
    <property type="entry name" value="N-FG_amidohydro"/>
</dbReference>
<gene>
    <name evidence="1" type="ORF">ACFS29_09700</name>
</gene>
<evidence type="ECO:0000313" key="2">
    <source>
        <dbReference type="Proteomes" id="UP001597548"/>
    </source>
</evidence>
<dbReference type="SUPFAM" id="SSF53187">
    <property type="entry name" value="Zn-dependent exopeptidases"/>
    <property type="match status" value="1"/>
</dbReference>
<name>A0ABW5ZSC9_9FLAO</name>
<protein>
    <submittedName>
        <fullName evidence="1">N-formylglutamate amidohydrolase</fullName>
    </submittedName>
</protein>
<comment type="caution">
    <text evidence="1">The sequence shown here is derived from an EMBL/GenBank/DDBJ whole genome shotgun (WGS) entry which is preliminary data.</text>
</comment>
<dbReference type="Gene3D" id="3.40.630.40">
    <property type="entry name" value="Zn-dependent exopeptidases"/>
    <property type="match status" value="1"/>
</dbReference>
<sequence length="239" mass="27687">MFRNESIIWKLKLIITCEHGGNEIPSQYLNLFKAHKSVLESHRGFDLGALDVFEYLKPLSDYSKSSTTSRLLIELNRSLHHKQLFSEYSKTLNTSEKEHIISTIYVPHRNDIESKISSFISKSETVLHLSIHSFTPTLNGIERDCDIGLLYDSRILLEKQFSAELKSQIKTKSPDLNVRFNYPYLGKADGFTTYLRRKFKKNYIGIEIEINQKHSKSNQMNQLLKDTLLVAIKNVTINF</sequence>
<dbReference type="EMBL" id="JBHUOS010000008">
    <property type="protein sequence ID" value="MFD2915913.1"/>
    <property type="molecule type" value="Genomic_DNA"/>
</dbReference>
<accession>A0ABW5ZSC9</accession>
<evidence type="ECO:0000313" key="1">
    <source>
        <dbReference type="EMBL" id="MFD2915913.1"/>
    </source>
</evidence>